<evidence type="ECO:0000256" key="11">
    <source>
        <dbReference type="SAM" id="Phobius"/>
    </source>
</evidence>
<keyword evidence="14" id="KW-1185">Reference proteome</keyword>
<feature type="transmembrane region" description="Helical" evidence="11">
    <location>
        <begin position="413"/>
        <end position="434"/>
    </location>
</feature>
<dbReference type="InterPro" id="IPR023299">
    <property type="entry name" value="ATPase_P-typ_cyto_dom_N"/>
</dbReference>
<dbReference type="PANTHER" id="PTHR45630">
    <property type="entry name" value="CATION-TRANSPORTING ATPASE-RELATED"/>
    <property type="match status" value="1"/>
</dbReference>
<keyword evidence="2 11" id="KW-0812">Transmembrane</keyword>
<organism evidence="13 14">
    <name type="scientific">Brassica napus</name>
    <name type="common">Rape</name>
    <dbReference type="NCBI Taxonomy" id="3708"/>
    <lineage>
        <taxon>Eukaryota</taxon>
        <taxon>Viridiplantae</taxon>
        <taxon>Streptophyta</taxon>
        <taxon>Embryophyta</taxon>
        <taxon>Tracheophyta</taxon>
        <taxon>Spermatophyta</taxon>
        <taxon>Magnoliopsida</taxon>
        <taxon>eudicotyledons</taxon>
        <taxon>Gunneridae</taxon>
        <taxon>Pentapetalae</taxon>
        <taxon>rosids</taxon>
        <taxon>malvids</taxon>
        <taxon>Brassicales</taxon>
        <taxon>Brassicaceae</taxon>
        <taxon>Brassiceae</taxon>
        <taxon>Brassica</taxon>
    </lineage>
</organism>
<evidence type="ECO:0000256" key="2">
    <source>
        <dbReference type="ARBA" id="ARBA00022692"/>
    </source>
</evidence>
<feature type="region of interest" description="Disordered" evidence="10">
    <location>
        <begin position="233"/>
        <end position="258"/>
    </location>
</feature>
<dbReference type="Gene3D" id="3.40.1110.10">
    <property type="entry name" value="Calcium-transporting ATPase, cytoplasmic domain N"/>
    <property type="match status" value="1"/>
</dbReference>
<reference evidence="13 14" key="1">
    <citation type="submission" date="2021-05" db="EMBL/GenBank/DDBJ databases">
        <title>Genome Assembly of Synthetic Allotetraploid Brassica napus Reveals Homoeologous Exchanges between Subgenomes.</title>
        <authorList>
            <person name="Davis J.T."/>
        </authorList>
    </citation>
    <scope>NUCLEOTIDE SEQUENCE [LARGE SCALE GENOMIC DNA]</scope>
    <source>
        <strain evidence="14">cv. Da-Ae</strain>
        <tissue evidence="13">Seedling</tissue>
    </source>
</reference>
<evidence type="ECO:0000256" key="3">
    <source>
        <dbReference type="ARBA" id="ARBA00022723"/>
    </source>
</evidence>
<sequence length="1108" mass="124263">MQRYHFASHLKRMSVIVCIQQEYFVFVKGAPETIQDRLVDVPAAYMKHIRDTHAKDLDEVRDMDRDAVENDLTFAGFAVFNCPIRSDSATVLLELKNSSHDLVMITGDQALTACHVASKVHIVSTHQSRPGAEYKWMSPDEKEIIPYSDKEIETLAETHDLCIGGDSIEMLQATSATVRVIPFVKVFARVAPQQKELILTTFKAVGRGTLMCGDGTNDVGALKQAHVGVALLNTVTPPSESSKDDPKSKSKSPNNHQNQLKTAIQNGEGSSKAKAPPQNRHLTAAELQRQKLKKMMDELNSDEGDGRSAPVVKLGDASMASPFTAKHASVAPVTDIIRQGRSTLVTTLQMFKILGLNCLATAYVLSVMYLDGVKLGDVQATISGVLTAAFFLFISHARPLQTLSAERPHPSVFSVYLFLSLLGQFAVHITFLIYSVKEAEKHMPEECIEPDATFHPNLVNTVSYMHDASGGDFRCELHGTPLNQSIRENKPFFYALIAGAGFFTVIASDLFRDLNDSLKLVPLPEGMRDKLLLWALLMFVICYSWERLLRWAFPGKIPSWKHKQRSVTANLEKKKKLSRTSLMVPVCEGARLLDCLVHYLWVLNRLVLLDQRHYSHFLVGSPQQPLSTAIVFNFLYFVWFVRLSTSSSILKSLCKMSEKKLRPIKLNRYTMMGEDNSSSRNALVKVKLEKDKHVSSGSSSKAIVTVKLEKEEEEEGFHHSVKSENYTFEKQRTTRWSTNRVDSAEQAMEDVLKGRVSFEKPISRGELRAIARKRIGDTGLLDHLLRHIDGNVTPGGADRFRRCYNTEGAMQYWLESADLLKVKCESGVPDPNWVPPPWWKLQGELVADVAHIKRESGVPDTDLIPLSQWKIKRSAHESPLSQSSAVSSKLREEIDKMKSDIKNLVSKPKLPDHADANEKRFTECMKWKVETDKKIAEISTSLTSTQSMVKELTSWKDKVEHQLVGISSSQNNLQANGSKSPHNWEHLLHSTNLDDFTVNGFDPWDVEADLTDVLPPNARKSSFQDHMWFEEQLVLNSEMQRTERGDSRSSNQDKAELTPGSSVTAGPRSDIDDPTILSQETLKELVSWKAKAEQQLMEMSDAVRALQG</sequence>
<keyword evidence="5" id="KW-0067">ATP-binding</keyword>
<accession>A0ABQ8B5S3</accession>
<name>A0ABQ8B5S3_BRANA</name>
<dbReference type="SUPFAM" id="SSF81660">
    <property type="entry name" value="Metal cation-transporting ATPase, ATP-binding domain N"/>
    <property type="match status" value="1"/>
</dbReference>
<feature type="transmembrane region" description="Helical" evidence="11">
    <location>
        <begin position="350"/>
        <end position="370"/>
    </location>
</feature>
<gene>
    <name evidence="13" type="ORF">HID58_049707</name>
</gene>
<feature type="region of interest" description="Disordered" evidence="10">
    <location>
        <begin position="1039"/>
        <end position="1076"/>
    </location>
</feature>
<feature type="transmembrane region" description="Helical" evidence="11">
    <location>
        <begin position="382"/>
        <end position="401"/>
    </location>
</feature>
<keyword evidence="9 11" id="KW-0472">Membrane</keyword>
<dbReference type="SUPFAM" id="SSF81665">
    <property type="entry name" value="Calcium ATPase, transmembrane domain M"/>
    <property type="match status" value="1"/>
</dbReference>
<keyword evidence="4" id="KW-0547">Nucleotide-binding</keyword>
<protein>
    <recommendedName>
        <fullName evidence="12">PTC1-like winged helix-turn-helix domain-containing protein</fullName>
    </recommendedName>
</protein>
<keyword evidence="8 11" id="KW-1133">Transmembrane helix</keyword>
<keyword evidence="7" id="KW-1278">Translocase</keyword>
<evidence type="ECO:0000256" key="10">
    <source>
        <dbReference type="SAM" id="MobiDB-lite"/>
    </source>
</evidence>
<feature type="compositionally biased region" description="Basic and acidic residues" evidence="10">
    <location>
        <begin position="1040"/>
        <end position="1056"/>
    </location>
</feature>
<dbReference type="EMBL" id="JAGKQM010000012">
    <property type="protein sequence ID" value="KAH0900139.1"/>
    <property type="molecule type" value="Genomic_DNA"/>
</dbReference>
<evidence type="ECO:0000313" key="13">
    <source>
        <dbReference type="EMBL" id="KAH0900139.1"/>
    </source>
</evidence>
<comment type="subcellular location">
    <subcellularLocation>
        <location evidence="1">Membrane</location>
        <topology evidence="1">Multi-pass membrane protein</topology>
    </subcellularLocation>
</comment>
<dbReference type="InterPro" id="IPR059080">
    <property type="entry name" value="WHD_PTC1"/>
</dbReference>
<feature type="domain" description="PTC1-like winged helix-turn-helix" evidence="12">
    <location>
        <begin position="735"/>
        <end position="816"/>
    </location>
</feature>
<evidence type="ECO:0000313" key="14">
    <source>
        <dbReference type="Proteomes" id="UP000824890"/>
    </source>
</evidence>
<dbReference type="InterPro" id="IPR023298">
    <property type="entry name" value="ATPase_P-typ_TM_dom_sf"/>
</dbReference>
<evidence type="ECO:0000256" key="7">
    <source>
        <dbReference type="ARBA" id="ARBA00022967"/>
    </source>
</evidence>
<dbReference type="PRINTS" id="PR00119">
    <property type="entry name" value="CATATPASE"/>
</dbReference>
<keyword evidence="3" id="KW-0479">Metal-binding</keyword>
<dbReference type="InterPro" id="IPR036412">
    <property type="entry name" value="HAD-like_sf"/>
</dbReference>
<dbReference type="Pfam" id="PF25874">
    <property type="entry name" value="WHD_plant_repro"/>
    <property type="match status" value="1"/>
</dbReference>
<comment type="caution">
    <text evidence="13">The sequence shown here is derived from an EMBL/GenBank/DDBJ whole genome shotgun (WGS) entry which is preliminary data.</text>
</comment>
<dbReference type="SUPFAM" id="SSF56784">
    <property type="entry name" value="HAD-like"/>
    <property type="match status" value="1"/>
</dbReference>
<dbReference type="InterPro" id="IPR006544">
    <property type="entry name" value="P-type_TPase_V"/>
</dbReference>
<dbReference type="Gene3D" id="3.40.50.1000">
    <property type="entry name" value="HAD superfamily/HAD-like"/>
    <property type="match status" value="1"/>
</dbReference>
<evidence type="ECO:0000256" key="6">
    <source>
        <dbReference type="ARBA" id="ARBA00022842"/>
    </source>
</evidence>
<feature type="transmembrane region" description="Helical" evidence="11">
    <location>
        <begin position="622"/>
        <end position="641"/>
    </location>
</feature>
<dbReference type="Proteomes" id="UP000824890">
    <property type="component" value="Unassembled WGS sequence"/>
</dbReference>
<evidence type="ECO:0000256" key="8">
    <source>
        <dbReference type="ARBA" id="ARBA00022989"/>
    </source>
</evidence>
<evidence type="ECO:0000256" key="4">
    <source>
        <dbReference type="ARBA" id="ARBA00022741"/>
    </source>
</evidence>
<feature type="transmembrane region" description="Helical" evidence="11">
    <location>
        <begin position="492"/>
        <end position="511"/>
    </location>
</feature>
<dbReference type="PANTHER" id="PTHR45630:SF13">
    <property type="entry name" value="CATION-TRANSPORTING ATPASE"/>
    <property type="match status" value="1"/>
</dbReference>
<feature type="transmembrane region" description="Helical" evidence="11">
    <location>
        <begin position="531"/>
        <end position="549"/>
    </location>
</feature>
<keyword evidence="6" id="KW-0460">Magnesium</keyword>
<dbReference type="InterPro" id="IPR023214">
    <property type="entry name" value="HAD_sf"/>
</dbReference>
<evidence type="ECO:0000256" key="1">
    <source>
        <dbReference type="ARBA" id="ARBA00004141"/>
    </source>
</evidence>
<evidence type="ECO:0000256" key="5">
    <source>
        <dbReference type="ARBA" id="ARBA00022840"/>
    </source>
</evidence>
<evidence type="ECO:0000256" key="9">
    <source>
        <dbReference type="ARBA" id="ARBA00023136"/>
    </source>
</evidence>
<evidence type="ECO:0000259" key="12">
    <source>
        <dbReference type="Pfam" id="PF25874"/>
    </source>
</evidence>
<proteinExistence type="predicted"/>